<name>A0AA37WFR6_9BACT</name>
<dbReference type="PANTHER" id="PTHR43739:SF5">
    <property type="entry name" value="EXO-ALPHA-SIALIDASE"/>
    <property type="match status" value="1"/>
</dbReference>
<dbReference type="SUPFAM" id="SSF110296">
    <property type="entry name" value="Oligoxyloglucan reducing end-specific cellobiohydrolase"/>
    <property type="match status" value="3"/>
</dbReference>
<reference evidence="1" key="2">
    <citation type="submission" date="2023-01" db="EMBL/GenBank/DDBJ databases">
        <title>Draft genome sequence of Portibacter lacus strain NBRC 108769.</title>
        <authorList>
            <person name="Sun Q."/>
            <person name="Mori K."/>
        </authorList>
    </citation>
    <scope>NUCLEOTIDE SEQUENCE</scope>
    <source>
        <strain evidence="1">NBRC 108769</strain>
    </source>
</reference>
<dbReference type="GO" id="GO:0010411">
    <property type="term" value="P:xyloglucan metabolic process"/>
    <property type="evidence" value="ECO:0007669"/>
    <property type="project" value="TreeGrafter"/>
</dbReference>
<keyword evidence="2" id="KW-1185">Reference proteome</keyword>
<evidence type="ECO:0000313" key="1">
    <source>
        <dbReference type="EMBL" id="GLR17145.1"/>
    </source>
</evidence>
<dbReference type="InterPro" id="IPR015943">
    <property type="entry name" value="WD40/YVTN_repeat-like_dom_sf"/>
</dbReference>
<gene>
    <name evidence="1" type="ORF">GCM10007940_17600</name>
</gene>
<accession>A0AA37WFR6</accession>
<dbReference type="NCBIfam" id="NF045639">
    <property type="entry name" value="GCX_COOH"/>
    <property type="match status" value="1"/>
</dbReference>
<dbReference type="InterPro" id="IPR052025">
    <property type="entry name" value="Xyloglucanase_GH74"/>
</dbReference>
<proteinExistence type="predicted"/>
<organism evidence="1 2">
    <name type="scientific">Portibacter lacus</name>
    <dbReference type="NCBI Taxonomy" id="1099794"/>
    <lineage>
        <taxon>Bacteria</taxon>
        <taxon>Pseudomonadati</taxon>
        <taxon>Bacteroidota</taxon>
        <taxon>Saprospiria</taxon>
        <taxon>Saprospirales</taxon>
        <taxon>Haliscomenobacteraceae</taxon>
        <taxon>Portibacter</taxon>
    </lineage>
</organism>
<dbReference type="Gene3D" id="2.130.10.10">
    <property type="entry name" value="YVTN repeat-like/Quinoprotein amine dehydrogenase"/>
    <property type="match status" value="4"/>
</dbReference>
<reference evidence="1" key="1">
    <citation type="journal article" date="2014" name="Int. J. Syst. Evol. Microbiol.">
        <title>Complete genome sequence of Corynebacterium casei LMG S-19264T (=DSM 44701T), isolated from a smear-ripened cheese.</title>
        <authorList>
            <consortium name="US DOE Joint Genome Institute (JGI-PGF)"/>
            <person name="Walter F."/>
            <person name="Albersmeier A."/>
            <person name="Kalinowski J."/>
            <person name="Ruckert C."/>
        </authorList>
    </citation>
    <scope>NUCLEOTIDE SEQUENCE</scope>
    <source>
        <strain evidence="1">NBRC 108769</strain>
    </source>
</reference>
<dbReference type="InterPro" id="IPR055015">
    <property type="entry name" value="GCX_COOH"/>
</dbReference>
<dbReference type="AlphaFoldDB" id="A0AA37WFR6"/>
<evidence type="ECO:0000313" key="2">
    <source>
        <dbReference type="Proteomes" id="UP001156666"/>
    </source>
</evidence>
<dbReference type="EMBL" id="BSOH01000010">
    <property type="protein sequence ID" value="GLR17145.1"/>
    <property type="molecule type" value="Genomic_DNA"/>
</dbReference>
<protein>
    <recommendedName>
        <fullName evidence="3">Sortilin N-terminal domain-containing protein</fullName>
    </recommendedName>
</protein>
<evidence type="ECO:0008006" key="3">
    <source>
        <dbReference type="Google" id="ProtNLM"/>
    </source>
</evidence>
<comment type="caution">
    <text evidence="1">The sequence shown here is derived from an EMBL/GenBank/DDBJ whole genome shotgun (WGS) entry which is preliminary data.</text>
</comment>
<dbReference type="PANTHER" id="PTHR43739">
    <property type="entry name" value="XYLOGLUCANASE (EUROFUNG)"/>
    <property type="match status" value="1"/>
</dbReference>
<dbReference type="Proteomes" id="UP001156666">
    <property type="component" value="Unassembled WGS sequence"/>
</dbReference>
<sequence>MEFKNNKSVKVQMLKMKRSLTIITSVLILMLAFNNLNAQLSEQLKGITKFSEIQAITEAYYAKLKKEGKEIHYSDPKYKHWKRWEYDMQLEQMPSGELAKNKLALLKADKHIKKMDQSVDRNTLSNWTYAGPDGSVADPTSTHFIGIGRVNRMAFHPTNENIIYIGGPAGGLWKTIDGGNTWNVLDDYLPSLGISGIVVSHENPQVVYALSGDGDGGGYFFSSGVFKSTNGGATWIAQDLGIDTTYAGFTLEMDPNDANHLLAATTEGLYRTTDGGNNWTKKRNGKIYDVKFKPGSSDKVYIATDFTILKYNNINTSYWDDPTITPIIQLKGRKALAVTPADPSRVYAFIGPNLPNNTYQGFYISQNEGESFLRVHDSPNTPGGQTTYNFCAAASPINKNTVITCGLNAWKTVNGGVHFSQITHYRYTDSISWYVHPDFHDIAFNPLNNKLYAATDGGFYVSENQGQTWSDLSAGLGLAQYYRIDVTPEDEHYVVGGLQDNGLKIRKSNSILHDHILGTDGFDVKFYNGDKSKYIVSTSGSTKRFADDGNIEVNFLSLPLGFSKLAIKPDDNNTMVVASSNFNGKLYKSTNEGVSFDSINLLAGNALESCPSNNNRLYLAGPKKMYISNDFGSSVEEISSNPEFPAASEFPSISDIAVHPLNSNFVCASFGGYEFPTGVVMSTNAGTTWTNITGSLPDIPIRCITVAVNGDIYVGANIGIFLRKAGSTDWIPYRNGLPNVVINDLAIEHGSGTLYAGTFGRGIWKAPISPSACLESLTFSPSVTHSGFKYYEAQNNITSSGQVFGEFTSNVFFQAGNSVTLLPGAHIKQGSNFKALIGPCGTGIPDIKDKNGESVDR</sequence>